<dbReference type="GO" id="GO:0000724">
    <property type="term" value="P:double-strand break repair via homologous recombination"/>
    <property type="evidence" value="ECO:0007669"/>
    <property type="project" value="TreeGrafter"/>
</dbReference>
<dbReference type="InterPro" id="IPR035901">
    <property type="entry name" value="GIY-YIG_endonuc_sf"/>
</dbReference>
<comment type="caution">
    <text evidence="8">Lacks conserved residue(s) required for the propagation of feature annotation.</text>
</comment>
<dbReference type="CDD" id="cd10455">
    <property type="entry name" value="GIY-YIG_SLX1"/>
    <property type="match status" value="1"/>
</dbReference>
<dbReference type="PANTHER" id="PTHR20208:SF10">
    <property type="entry name" value="STRUCTURE-SPECIFIC ENDONUCLEASE SUBUNIT SLX1"/>
    <property type="match status" value="1"/>
</dbReference>
<keyword evidence="4 8" id="KW-0378">Hydrolase</keyword>
<dbReference type="GO" id="GO:0033557">
    <property type="term" value="C:Slx1-Slx4 complex"/>
    <property type="evidence" value="ECO:0007669"/>
    <property type="project" value="UniProtKB-UniRule"/>
</dbReference>
<feature type="compositionally biased region" description="Polar residues" evidence="9">
    <location>
        <begin position="333"/>
        <end position="345"/>
    </location>
</feature>
<dbReference type="EMBL" id="KV748582">
    <property type="protein sequence ID" value="OCL14358.1"/>
    <property type="molecule type" value="Genomic_DNA"/>
</dbReference>
<feature type="region of interest" description="Disordered" evidence="9">
    <location>
        <begin position="394"/>
        <end position="419"/>
    </location>
</feature>
<feature type="compositionally biased region" description="Acidic residues" evidence="9">
    <location>
        <begin position="346"/>
        <end position="357"/>
    </location>
</feature>
<keyword evidence="2 8" id="KW-0255">Endonuclease</keyword>
<evidence type="ECO:0000256" key="4">
    <source>
        <dbReference type="ARBA" id="ARBA00022801"/>
    </source>
</evidence>
<evidence type="ECO:0000256" key="7">
    <source>
        <dbReference type="ARBA" id="ARBA00023242"/>
    </source>
</evidence>
<dbReference type="GO" id="GO:0008821">
    <property type="term" value="F:crossover junction DNA endonuclease activity"/>
    <property type="evidence" value="ECO:0007669"/>
    <property type="project" value="TreeGrafter"/>
</dbReference>
<dbReference type="AlphaFoldDB" id="A0A8E2JYP9"/>
<evidence type="ECO:0000256" key="6">
    <source>
        <dbReference type="ARBA" id="ARBA00023204"/>
    </source>
</evidence>
<evidence type="ECO:0000256" key="1">
    <source>
        <dbReference type="ARBA" id="ARBA00022722"/>
    </source>
</evidence>
<organism evidence="11 12">
    <name type="scientific">Glonium stellatum</name>
    <dbReference type="NCBI Taxonomy" id="574774"/>
    <lineage>
        <taxon>Eukaryota</taxon>
        <taxon>Fungi</taxon>
        <taxon>Dikarya</taxon>
        <taxon>Ascomycota</taxon>
        <taxon>Pezizomycotina</taxon>
        <taxon>Dothideomycetes</taxon>
        <taxon>Pleosporomycetidae</taxon>
        <taxon>Gloniales</taxon>
        <taxon>Gloniaceae</taxon>
        <taxon>Glonium</taxon>
    </lineage>
</organism>
<keyword evidence="12" id="KW-1185">Reference proteome</keyword>
<dbReference type="InterPro" id="IPR013083">
    <property type="entry name" value="Znf_RING/FYVE/PHD"/>
</dbReference>
<name>A0A8E2JYP9_9PEZI</name>
<evidence type="ECO:0000256" key="9">
    <source>
        <dbReference type="SAM" id="MobiDB-lite"/>
    </source>
</evidence>
<keyword evidence="3 8" id="KW-0227">DNA damage</keyword>
<comment type="subcellular location">
    <subcellularLocation>
        <location evidence="8">Nucleus</location>
    </subcellularLocation>
</comment>
<protein>
    <recommendedName>
        <fullName evidence="10">GIY-YIG domain-containing protein</fullName>
    </recommendedName>
</protein>
<keyword evidence="7 8" id="KW-0539">Nucleus</keyword>
<evidence type="ECO:0000256" key="8">
    <source>
        <dbReference type="HAMAP-Rule" id="MF_03100"/>
    </source>
</evidence>
<dbReference type="Proteomes" id="UP000250140">
    <property type="component" value="Unassembled WGS sequence"/>
</dbReference>
<evidence type="ECO:0000256" key="2">
    <source>
        <dbReference type="ARBA" id="ARBA00022759"/>
    </source>
</evidence>
<feature type="region of interest" description="Disordered" evidence="9">
    <location>
        <begin position="90"/>
        <end position="116"/>
    </location>
</feature>
<dbReference type="Pfam" id="PF21202">
    <property type="entry name" value="SLX1_C"/>
    <property type="match status" value="1"/>
</dbReference>
<evidence type="ECO:0000313" key="12">
    <source>
        <dbReference type="Proteomes" id="UP000250140"/>
    </source>
</evidence>
<dbReference type="Gene3D" id="3.30.40.10">
    <property type="entry name" value="Zinc/RING finger domain, C3HC4 (zinc finger)"/>
    <property type="match status" value="1"/>
</dbReference>
<dbReference type="InterPro" id="IPR000305">
    <property type="entry name" value="GIY-YIG_endonuc"/>
</dbReference>
<dbReference type="PANTHER" id="PTHR20208">
    <property type="entry name" value="STRUCTURE-SPECIFIC ENDONUCLEASE SUBUNIT SLX1"/>
    <property type="match status" value="1"/>
</dbReference>
<sequence>MDKPIPAFYCCYLLRSTVSHVSLYVGSTPNPARRLNQHNGKAKGGAVRTSRRAGALRPWEMTCLVTGFPSKIAALQFEWAWQNTHITRHVSAEERDSTAGTSGKAPPQSGKARPRPSLKRYLSSLHLLLCAKSFERWPLKVAFFSPDVWKRWNNEVDSKVREGIIIELVKPETLDVLGLNHQATMSTGATITEKDYTNSAELATRTGIHAIDVGYNSIKPHLEKSRAVFDNGVSVSCGVCERYIRPNTALVLVCPVDDCRSCFHLTCLARKFLRDGGDDDAVVPLGGKCPSCHTKLEWSTLTKELSLRIRGQKEVVALFKERRRKKEKPANASEITTSNASNVNNTEEDHDTESDDDVYDLRSAGLSRGLPKTRPFNDDDDDESWVFHGDDDISSSAPFTLDDGQLLAPKSSDWNRKTSSSRLEIVIEDSEDDDVEILG</sequence>
<reference evidence="11 12" key="1">
    <citation type="journal article" date="2016" name="Nat. Commun.">
        <title>Ectomycorrhizal ecology is imprinted in the genome of the dominant symbiotic fungus Cenococcum geophilum.</title>
        <authorList>
            <consortium name="DOE Joint Genome Institute"/>
            <person name="Peter M."/>
            <person name="Kohler A."/>
            <person name="Ohm R.A."/>
            <person name="Kuo A."/>
            <person name="Krutzmann J."/>
            <person name="Morin E."/>
            <person name="Arend M."/>
            <person name="Barry K.W."/>
            <person name="Binder M."/>
            <person name="Choi C."/>
            <person name="Clum A."/>
            <person name="Copeland A."/>
            <person name="Grisel N."/>
            <person name="Haridas S."/>
            <person name="Kipfer T."/>
            <person name="LaButti K."/>
            <person name="Lindquist E."/>
            <person name="Lipzen A."/>
            <person name="Maire R."/>
            <person name="Meier B."/>
            <person name="Mihaltcheva S."/>
            <person name="Molinier V."/>
            <person name="Murat C."/>
            <person name="Poggeler S."/>
            <person name="Quandt C.A."/>
            <person name="Sperisen C."/>
            <person name="Tritt A."/>
            <person name="Tisserant E."/>
            <person name="Crous P.W."/>
            <person name="Henrissat B."/>
            <person name="Nehls U."/>
            <person name="Egli S."/>
            <person name="Spatafora J.W."/>
            <person name="Grigoriev I.V."/>
            <person name="Martin F.M."/>
        </authorList>
    </citation>
    <scope>NUCLEOTIDE SEQUENCE [LARGE SCALE GENOMIC DNA]</scope>
    <source>
        <strain evidence="11 12">CBS 207.34</strain>
    </source>
</reference>
<accession>A0A8E2JYP9</accession>
<dbReference type="InterPro" id="IPR027520">
    <property type="entry name" value="Slx1"/>
</dbReference>
<dbReference type="GO" id="GO:0017108">
    <property type="term" value="F:5'-flap endonuclease activity"/>
    <property type="evidence" value="ECO:0007669"/>
    <property type="project" value="InterPro"/>
</dbReference>
<comment type="cofactor">
    <cofactor evidence="8">
        <name>a divalent metal cation</name>
        <dbReference type="ChEBI" id="CHEBI:60240"/>
    </cofactor>
</comment>
<proteinExistence type="inferred from homology"/>
<evidence type="ECO:0000313" key="11">
    <source>
        <dbReference type="EMBL" id="OCL14358.1"/>
    </source>
</evidence>
<comment type="function">
    <text evidence="8">Catalytic subunit of the SLX1-SLX4 structure-specific endonuclease that resolves DNA secondary structures generated during DNA repair and recombination. Has endonuclease activity towards branched DNA substrates, introducing single-strand cuts in duplex DNA close to junctions with ss-DNA.</text>
</comment>
<gene>
    <name evidence="11" type="ORF">AOQ84DRAFT_351543</name>
</gene>
<dbReference type="InterPro" id="IPR050381">
    <property type="entry name" value="SLX1_endonuclease"/>
</dbReference>
<dbReference type="SUPFAM" id="SSF82771">
    <property type="entry name" value="GIY-YIG endonuclease"/>
    <property type="match status" value="1"/>
</dbReference>
<feature type="domain" description="GIY-YIG" evidence="10">
    <location>
        <begin position="7"/>
        <end position="91"/>
    </location>
</feature>
<dbReference type="FunFam" id="3.40.1440.10:FF:000006">
    <property type="entry name" value="Structure-specific endonuclease subunit SLX1"/>
    <property type="match status" value="1"/>
</dbReference>
<evidence type="ECO:0000256" key="3">
    <source>
        <dbReference type="ARBA" id="ARBA00022763"/>
    </source>
</evidence>
<evidence type="ECO:0000256" key="5">
    <source>
        <dbReference type="ARBA" id="ARBA00023172"/>
    </source>
</evidence>
<evidence type="ECO:0000259" key="10">
    <source>
        <dbReference type="PROSITE" id="PS50164"/>
    </source>
</evidence>
<feature type="region of interest" description="Disordered" evidence="9">
    <location>
        <begin position="327"/>
        <end position="357"/>
    </location>
</feature>
<keyword evidence="5 8" id="KW-0233">DNA recombination</keyword>
<dbReference type="Pfam" id="PF01541">
    <property type="entry name" value="GIY-YIG"/>
    <property type="match status" value="1"/>
</dbReference>
<dbReference type="Gene3D" id="3.40.1440.10">
    <property type="entry name" value="GIY-YIG endonuclease"/>
    <property type="match status" value="1"/>
</dbReference>
<keyword evidence="6 8" id="KW-0234">DNA repair</keyword>
<comment type="subunit">
    <text evidence="8">Forms a heterodimer with SLX4.</text>
</comment>
<dbReference type="HAMAP" id="MF_03100">
    <property type="entry name" value="Endonuc_su_Slx1"/>
    <property type="match status" value="1"/>
</dbReference>
<comment type="similarity">
    <text evidence="8">Belongs to the SLX1 family.</text>
</comment>
<dbReference type="OrthoDB" id="24645at2759"/>
<keyword evidence="1 8" id="KW-0540">Nuclease</keyword>
<dbReference type="PROSITE" id="PS50164">
    <property type="entry name" value="GIY_YIG"/>
    <property type="match status" value="1"/>
</dbReference>
<dbReference type="InterPro" id="IPR048749">
    <property type="entry name" value="SLX1_C"/>
</dbReference>